<keyword evidence="1" id="KW-0812">Transmembrane</keyword>
<dbReference type="PANTHER" id="PTHR42709">
    <property type="entry name" value="ALKALINE PHOSPHATASE LIKE PROTEIN"/>
    <property type="match status" value="1"/>
</dbReference>
<name>A0A3S2XJM6_9HYPH</name>
<keyword evidence="1" id="KW-0472">Membrane</keyword>
<organism evidence="2 3">
    <name type="scientific">Methylobacterium oryzihabitans</name>
    <dbReference type="NCBI Taxonomy" id="2499852"/>
    <lineage>
        <taxon>Bacteria</taxon>
        <taxon>Pseudomonadati</taxon>
        <taxon>Pseudomonadota</taxon>
        <taxon>Alphaproteobacteria</taxon>
        <taxon>Hyphomicrobiales</taxon>
        <taxon>Methylobacteriaceae</taxon>
        <taxon>Methylobacterium</taxon>
    </lineage>
</organism>
<evidence type="ECO:0000256" key="1">
    <source>
        <dbReference type="SAM" id="Phobius"/>
    </source>
</evidence>
<protein>
    <submittedName>
        <fullName evidence="2">DedA family protein</fullName>
    </submittedName>
</protein>
<feature type="transmembrane region" description="Helical" evidence="1">
    <location>
        <begin position="173"/>
        <end position="192"/>
    </location>
</feature>
<feature type="transmembrane region" description="Helical" evidence="1">
    <location>
        <begin position="55"/>
        <end position="78"/>
    </location>
</feature>
<dbReference type="PANTHER" id="PTHR42709:SF11">
    <property type="entry name" value="DEDA FAMILY PROTEIN"/>
    <property type="match status" value="1"/>
</dbReference>
<sequence>MLRRLYEWILALAARPSAPYALGAVSFAESSFFPVPPDVMMVPMMVSRPDRAYRYALIATLTSVVGGLVGYAIGALLYDSVGSWLFRLYGLDKGAETFREAYAHYGHWVILLKGFTPIPYKLVTITSGFAGYDLFWFVVLSLITRGARFYLLAFLVGRYGVSIRTILDRHLNVVAGLFAVVLVLGFVAFRYML</sequence>
<dbReference type="AlphaFoldDB" id="A0A3S2XJM6"/>
<dbReference type="GO" id="GO:0005886">
    <property type="term" value="C:plasma membrane"/>
    <property type="evidence" value="ECO:0007669"/>
    <property type="project" value="TreeGrafter"/>
</dbReference>
<evidence type="ECO:0000313" key="2">
    <source>
        <dbReference type="EMBL" id="RVU16372.1"/>
    </source>
</evidence>
<keyword evidence="3" id="KW-1185">Reference proteome</keyword>
<keyword evidence="1" id="KW-1133">Transmembrane helix</keyword>
<dbReference type="RefSeq" id="WP_127731233.1">
    <property type="nucleotide sequence ID" value="NZ_SACP01000016.1"/>
</dbReference>
<dbReference type="OrthoDB" id="9810270at2"/>
<reference evidence="2 3" key="1">
    <citation type="submission" date="2019-01" db="EMBL/GenBank/DDBJ databases">
        <authorList>
            <person name="Chen W.-M."/>
        </authorList>
    </citation>
    <scope>NUCLEOTIDE SEQUENCE [LARGE SCALE GENOMIC DNA]</scope>
    <source>
        <strain evidence="2 3">TER-1</strain>
    </source>
</reference>
<accession>A0A3S2XJM6</accession>
<dbReference type="EMBL" id="SACP01000016">
    <property type="protein sequence ID" value="RVU16372.1"/>
    <property type="molecule type" value="Genomic_DNA"/>
</dbReference>
<evidence type="ECO:0000313" key="3">
    <source>
        <dbReference type="Proteomes" id="UP000286997"/>
    </source>
</evidence>
<gene>
    <name evidence="2" type="ORF">EOE48_16925</name>
</gene>
<dbReference type="InterPro" id="IPR051311">
    <property type="entry name" value="DedA_domain"/>
</dbReference>
<comment type="caution">
    <text evidence="2">The sequence shown here is derived from an EMBL/GenBank/DDBJ whole genome shotgun (WGS) entry which is preliminary data.</text>
</comment>
<proteinExistence type="predicted"/>
<dbReference type="Proteomes" id="UP000286997">
    <property type="component" value="Unassembled WGS sequence"/>
</dbReference>